<evidence type="ECO:0000313" key="2">
    <source>
        <dbReference type="Proteomes" id="UP000234579"/>
    </source>
</evidence>
<comment type="caution">
    <text evidence="1">The sequence shown here is derived from an EMBL/GenBank/DDBJ whole genome shotgun (WGS) entry which is preliminary data.</text>
</comment>
<dbReference type="AlphaFoldDB" id="A0A2I2AAU2"/>
<dbReference type="EMBL" id="PKGI01000028">
    <property type="protein sequence ID" value="PLA76500.1"/>
    <property type="molecule type" value="Genomic_DNA"/>
</dbReference>
<dbReference type="Proteomes" id="UP000234579">
    <property type="component" value="Unassembled WGS sequence"/>
</dbReference>
<gene>
    <name evidence="1" type="ORF">CYR79_05600</name>
</gene>
<sequence>MREENISLSEIKNGVIVTDVNCTGYVDTYTYSSLCDKYPELWDKYKDIKKLDNSKELFGVISRNDVDSNLIVATSFSRFDEKYQVSLI</sequence>
<proteinExistence type="predicted"/>
<name>A0A2I2AAU2_9LACO</name>
<evidence type="ECO:0000313" key="1">
    <source>
        <dbReference type="EMBL" id="PLA76500.1"/>
    </source>
</evidence>
<accession>A0A2I2AAU2</accession>
<dbReference type="RefSeq" id="WP_101811789.1">
    <property type="nucleotide sequence ID" value="NZ_PKGI01000028.1"/>
</dbReference>
<organism evidence="1 2">
    <name type="scientific">Ligilactobacillus agilis</name>
    <dbReference type="NCBI Taxonomy" id="1601"/>
    <lineage>
        <taxon>Bacteria</taxon>
        <taxon>Bacillati</taxon>
        <taxon>Bacillota</taxon>
        <taxon>Bacilli</taxon>
        <taxon>Lactobacillales</taxon>
        <taxon>Lactobacillaceae</taxon>
        <taxon>Ligilactobacillus</taxon>
    </lineage>
</organism>
<reference evidence="2" key="1">
    <citation type="submission" date="2017-12" db="EMBL/GenBank/DDBJ databases">
        <authorList>
            <person name="Christensen H."/>
        </authorList>
    </citation>
    <scope>NUCLEOTIDE SEQUENCE [LARGE SCALE GENOMIC DNA]</scope>
    <source>
        <strain evidence="2">268A</strain>
    </source>
</reference>
<protein>
    <submittedName>
        <fullName evidence="1">Uncharacterized protein</fullName>
    </submittedName>
</protein>